<comment type="caution">
    <text evidence="1">The sequence shown here is derived from an EMBL/GenBank/DDBJ whole genome shotgun (WGS) entry which is preliminary data.</text>
</comment>
<dbReference type="EMBL" id="AJYK02000052">
    <property type="protein sequence ID" value="OEF26110.1"/>
    <property type="molecule type" value="Genomic_DNA"/>
</dbReference>
<dbReference type="STRING" id="1188252.A1QC_07505"/>
<keyword evidence="2" id="KW-1185">Reference proteome</keyword>
<proteinExistence type="predicted"/>
<gene>
    <name evidence="1" type="ORF">A1QC_07505</name>
</gene>
<dbReference type="eggNOG" id="ENOG502ZR0Z">
    <property type="taxonomic scope" value="Bacteria"/>
</dbReference>
<accession>A0A1E5E363</accession>
<dbReference type="RefSeq" id="WP_017024301.1">
    <property type="nucleotide sequence ID" value="NZ_AJYK02000052.1"/>
</dbReference>
<evidence type="ECO:0000313" key="1">
    <source>
        <dbReference type="EMBL" id="OEF26110.1"/>
    </source>
</evidence>
<dbReference type="InterPro" id="IPR019635">
    <property type="entry name" value="DUF2500"/>
</dbReference>
<protein>
    <submittedName>
        <fullName evidence="1">RNA polymerase subunit sigma</fullName>
    </submittedName>
</protein>
<organism evidence="1 2">
    <name type="scientific">Vibrio rumoiensis 1S-45</name>
    <dbReference type="NCBI Taxonomy" id="1188252"/>
    <lineage>
        <taxon>Bacteria</taxon>
        <taxon>Pseudomonadati</taxon>
        <taxon>Pseudomonadota</taxon>
        <taxon>Gammaproteobacteria</taxon>
        <taxon>Vibrionales</taxon>
        <taxon>Vibrionaceae</taxon>
        <taxon>Vibrio</taxon>
    </lineage>
</organism>
<name>A0A1E5E363_9VIBR</name>
<evidence type="ECO:0000313" key="2">
    <source>
        <dbReference type="Proteomes" id="UP000094070"/>
    </source>
</evidence>
<reference evidence="1 2" key="1">
    <citation type="journal article" date="2012" name="Science">
        <title>Ecological populations of bacteria act as socially cohesive units of antibiotic production and resistance.</title>
        <authorList>
            <person name="Cordero O.X."/>
            <person name="Wildschutte H."/>
            <person name="Kirkup B."/>
            <person name="Proehl S."/>
            <person name="Ngo L."/>
            <person name="Hussain F."/>
            <person name="Le Roux F."/>
            <person name="Mincer T."/>
            <person name="Polz M.F."/>
        </authorList>
    </citation>
    <scope>NUCLEOTIDE SEQUENCE [LARGE SCALE GENOMIC DNA]</scope>
    <source>
        <strain evidence="1 2">1S-45</strain>
    </source>
</reference>
<dbReference type="Gene3D" id="2.40.50.660">
    <property type="match status" value="1"/>
</dbReference>
<dbReference type="Proteomes" id="UP000094070">
    <property type="component" value="Unassembled WGS sequence"/>
</dbReference>
<dbReference type="Pfam" id="PF10694">
    <property type="entry name" value="DUF2500"/>
    <property type="match status" value="1"/>
</dbReference>
<sequence>MPITLLICILLLIALAAWMYIGFHKRHNLGEDAPEQKVNVEVLDKQSLDIPDAAVGEEDQEYWIYVQKLPLGPKREFKVGIHYFSALNPGDKGTLTYKGNRFIHFALKRD</sequence>
<dbReference type="AlphaFoldDB" id="A0A1E5E363"/>
<dbReference type="OrthoDB" id="5917531at2"/>